<dbReference type="OrthoDB" id="3718497at2759"/>
<organism evidence="1 2">
    <name type="scientific">Lojkania enalia</name>
    <dbReference type="NCBI Taxonomy" id="147567"/>
    <lineage>
        <taxon>Eukaryota</taxon>
        <taxon>Fungi</taxon>
        <taxon>Dikarya</taxon>
        <taxon>Ascomycota</taxon>
        <taxon>Pezizomycotina</taxon>
        <taxon>Dothideomycetes</taxon>
        <taxon>Pleosporomycetidae</taxon>
        <taxon>Pleosporales</taxon>
        <taxon>Pleosporales incertae sedis</taxon>
        <taxon>Lojkania</taxon>
    </lineage>
</organism>
<proteinExistence type="predicted"/>
<comment type="caution">
    <text evidence="1">The sequence shown here is derived from an EMBL/GenBank/DDBJ whole genome shotgun (WGS) entry which is preliminary data.</text>
</comment>
<gene>
    <name evidence="1" type="ORF">CC78DRAFT_580255</name>
</gene>
<dbReference type="EMBL" id="ML986615">
    <property type="protein sequence ID" value="KAF2264474.1"/>
    <property type="molecule type" value="Genomic_DNA"/>
</dbReference>
<accession>A0A9P4K800</accession>
<reference evidence="2" key="1">
    <citation type="journal article" date="2020" name="Stud. Mycol.">
        <title>101 Dothideomycetes genomes: A test case for predicting lifestyles and emergence of pathogens.</title>
        <authorList>
            <person name="Haridas S."/>
            <person name="Albert R."/>
            <person name="Binder M."/>
            <person name="Bloem J."/>
            <person name="LaButti K."/>
            <person name="Salamov A."/>
            <person name="Andreopoulos B."/>
            <person name="Baker S."/>
            <person name="Barry K."/>
            <person name="Bills G."/>
            <person name="Bluhm B."/>
            <person name="Cannon C."/>
            <person name="Castanera R."/>
            <person name="Culley D."/>
            <person name="Daum C."/>
            <person name="Ezra D."/>
            <person name="Gonzalez J."/>
            <person name="Henrissat B."/>
            <person name="Kuo A."/>
            <person name="Liang C."/>
            <person name="Lipzen A."/>
            <person name="Lutzoni F."/>
            <person name="Magnuson J."/>
            <person name="Mondo S."/>
            <person name="Nolan M."/>
            <person name="Ohm R."/>
            <person name="Pangilinan J."/>
            <person name="Park H.-J."/>
            <person name="Ramirez L."/>
            <person name="Alfaro M."/>
            <person name="Sun H."/>
            <person name="Tritt A."/>
            <person name="Yoshinaga Y."/>
            <person name="Zwiers L.-H."/>
            <person name="Turgeon B."/>
            <person name="Goodwin S."/>
            <person name="Spatafora J."/>
            <person name="Crous P."/>
            <person name="Grigoriev I."/>
        </authorList>
    </citation>
    <scope>NUCLEOTIDE SEQUENCE [LARGE SCALE GENOMIC DNA]</scope>
    <source>
        <strain evidence="2">CBS 304.66</strain>
    </source>
</reference>
<evidence type="ECO:0000313" key="2">
    <source>
        <dbReference type="Proteomes" id="UP000800093"/>
    </source>
</evidence>
<evidence type="ECO:0000313" key="1">
    <source>
        <dbReference type="EMBL" id="KAF2264474.1"/>
    </source>
</evidence>
<dbReference type="Proteomes" id="UP000800093">
    <property type="component" value="Unassembled WGS sequence"/>
</dbReference>
<sequence>MASRIETLPVEVINHILSYLVHPRSRLPGRSERLSDFQCPKEVQRAAKAAYFLNSSAPPDVDRFGADRFFGWRSLPHPFNALALTSRYFRGLVEKFCGHLVRGDNRFNLPFANLERDGPGSVYPDLSHIVFRRLWLQLAPRFCIFCAIPLSVYPHKWTGNLMMMCAECFYDQVLTFQEIESHFHLSRMDLQRYNVCASKGGDWARRDEVEAVALKLYGTRKFHNVRKYFGAPRICSVCVDAGTLRRAAVFWSEREAASGWITDSAGWIAHPKSDSTSSQSSYGNKWPRLLQYRLDPNQYEQKVTTSTETRWETYIGHHLTFESLKGP</sequence>
<protein>
    <submittedName>
        <fullName evidence="1">Uncharacterized protein</fullName>
    </submittedName>
</protein>
<keyword evidence="2" id="KW-1185">Reference proteome</keyword>
<name>A0A9P4K800_9PLEO</name>
<dbReference type="AlphaFoldDB" id="A0A9P4K800"/>